<proteinExistence type="inferred from homology"/>
<dbReference type="AlphaFoldDB" id="A0A3N0Y2S6"/>
<feature type="region of interest" description="Disordered" evidence="2">
    <location>
        <begin position="114"/>
        <end position="155"/>
    </location>
</feature>
<feature type="compositionally biased region" description="Polar residues" evidence="2">
    <location>
        <begin position="649"/>
        <end position="667"/>
    </location>
</feature>
<keyword evidence="5" id="KW-1185">Reference proteome</keyword>
<evidence type="ECO:0000256" key="1">
    <source>
        <dbReference type="ARBA" id="ARBA00010586"/>
    </source>
</evidence>
<dbReference type="Pfam" id="PF12881">
    <property type="entry name" value="NUT"/>
    <property type="match status" value="1"/>
</dbReference>
<evidence type="ECO:0000313" key="4">
    <source>
        <dbReference type="EMBL" id="ROL29823.1"/>
    </source>
</evidence>
<dbReference type="InterPro" id="IPR024309">
    <property type="entry name" value="NUT_N"/>
</dbReference>
<feature type="region of interest" description="Disordered" evidence="2">
    <location>
        <begin position="354"/>
        <end position="381"/>
    </location>
</feature>
<feature type="compositionally biased region" description="Basic and acidic residues" evidence="2">
    <location>
        <begin position="694"/>
        <end position="715"/>
    </location>
</feature>
<comment type="caution">
    <text evidence="4">The sequence shown here is derived from an EMBL/GenBank/DDBJ whole genome shotgun (WGS) entry which is preliminary data.</text>
</comment>
<gene>
    <name evidence="4" type="ORF">DPX16_0880</name>
</gene>
<evidence type="ECO:0000313" key="5">
    <source>
        <dbReference type="Proteomes" id="UP000281406"/>
    </source>
</evidence>
<feature type="compositionally biased region" description="Basic and acidic residues" evidence="2">
    <location>
        <begin position="762"/>
        <end position="781"/>
    </location>
</feature>
<feature type="compositionally biased region" description="Polar residues" evidence="2">
    <location>
        <begin position="87"/>
        <end position="100"/>
    </location>
</feature>
<name>A0A3N0Y2S6_ANAGA</name>
<feature type="compositionally biased region" description="Basic and acidic residues" evidence="2">
    <location>
        <begin position="788"/>
        <end position="813"/>
    </location>
</feature>
<reference evidence="4 5" key="1">
    <citation type="submission" date="2018-10" db="EMBL/GenBank/DDBJ databases">
        <title>Genome assembly for a Yunnan-Guizhou Plateau 3E fish, Anabarilius grahami (Regan), and its evolutionary and genetic applications.</title>
        <authorList>
            <person name="Jiang W."/>
        </authorList>
    </citation>
    <scope>NUCLEOTIDE SEQUENCE [LARGE SCALE GENOMIC DNA]</scope>
    <source>
        <strain evidence="4">AG-KIZ</strain>
        <tissue evidence="4">Muscle</tissue>
    </source>
</reference>
<feature type="compositionally biased region" description="Basic and acidic residues" evidence="2">
    <location>
        <begin position="34"/>
        <end position="67"/>
    </location>
</feature>
<feature type="compositionally biased region" description="Basic residues" evidence="2">
    <location>
        <begin position="676"/>
        <end position="692"/>
    </location>
</feature>
<organism evidence="4 5">
    <name type="scientific">Anabarilius grahami</name>
    <name type="common">Kanglang fish</name>
    <name type="synonym">Barilius grahami</name>
    <dbReference type="NCBI Taxonomy" id="495550"/>
    <lineage>
        <taxon>Eukaryota</taxon>
        <taxon>Metazoa</taxon>
        <taxon>Chordata</taxon>
        <taxon>Craniata</taxon>
        <taxon>Vertebrata</taxon>
        <taxon>Euteleostomi</taxon>
        <taxon>Actinopterygii</taxon>
        <taxon>Neopterygii</taxon>
        <taxon>Teleostei</taxon>
        <taxon>Ostariophysi</taxon>
        <taxon>Cypriniformes</taxon>
        <taxon>Xenocyprididae</taxon>
        <taxon>Xenocypridinae</taxon>
        <taxon>Xenocypridinae incertae sedis</taxon>
        <taxon>Anabarilius</taxon>
    </lineage>
</organism>
<evidence type="ECO:0000256" key="2">
    <source>
        <dbReference type="SAM" id="MobiDB-lite"/>
    </source>
</evidence>
<feature type="domain" description="Nuclear Testis protein N-terminal" evidence="3">
    <location>
        <begin position="249"/>
        <end position="374"/>
    </location>
</feature>
<feature type="compositionally biased region" description="Basic and acidic residues" evidence="2">
    <location>
        <begin position="732"/>
        <end position="748"/>
    </location>
</feature>
<accession>A0A3N0Y2S6</accession>
<protein>
    <submittedName>
        <fullName evidence="4">NUT family member 1</fullName>
    </submittedName>
</protein>
<dbReference type="Proteomes" id="UP000281406">
    <property type="component" value="Unassembled WGS sequence"/>
</dbReference>
<feature type="region of interest" description="Disordered" evidence="2">
    <location>
        <begin position="636"/>
        <end position="868"/>
    </location>
</feature>
<dbReference type="EMBL" id="RJVU01053588">
    <property type="protein sequence ID" value="ROL29823.1"/>
    <property type="molecule type" value="Genomic_DNA"/>
</dbReference>
<sequence length="868" mass="98650">MENQSSAQPFSPLPHLMEHLLTLHEDNEALFNYERTHPEERSVTDRPLQEHQTESQPVRMDDSRCFDAENTFLAPETPAESQLKLMQPSQTSVRSPQTLQYEELEKSRQWFRPAFDSEDPGRSQKPTSIHQSDPQEELNRIPQFSEDRQPPSTPINIKPVTLFTHINTFHAPHLNPSWPVLVPHFNPIASAPHQNPFCPIYTPPLHFNPNRAALVACGDSAVSCLVLPPHMNVYPVYPTPYLPSNTQSPSQASFSGDSSARRFPEDVCDSYGLWRRLCETARGFSSGSPDTEALACFFMHVIRSIAVHSPDLPFTDAVNAAVQDWRKISNFEREQYYINARMFIELEDQVKSANRADEEQSIPAQTGNVKKTRKRSNKVVQERPVQDLAESALTEYSQVMDALESKVSGGSEVTAAEEVDVCALYLNELFNHSEFTTEAGVDVDYISSLLSADHNLTDDLKENSQDMFSGIIPEPVAGCSDWIDTTVSEAQVLPSSAPQCDFSTNLQHNMMQNVFQMSTPPELAWLQDNVMENDGQNAFQTLTEAQISDQSIFVQETIHSALQDFGPEADGNSSGQKDKTSYIAELDSTIQSNSLQNYKFHHATFTHSIKHPKTPADGGMEHDGEENMVVGQKTVKSTNEKGNMDSDIPNDSQRVRNNATETQTNIKEMSEEKNVNRNKKQKTRRRRRKQRKITALDERTTPKPDNKDGRRPKTDQRHRKTQDGQQRSAISTKHEIIVEREQRTDMAETRSSTMHGRRGNLRQHDGQKTGENSHNELERRQRPIKTSRSHEANKERRRMTEAERNNRRAESGRPKKQQKLAIVGNVDFQSHESSMCTRRSQNSYKRQTKTVEKVQKQKKVDGHNEKPT</sequence>
<dbReference type="PANTHER" id="PTHR22879">
    <property type="entry name" value="NUT FAMILY MEMBER 1"/>
    <property type="match status" value="1"/>
</dbReference>
<evidence type="ECO:0000259" key="3">
    <source>
        <dbReference type="Pfam" id="PF12881"/>
    </source>
</evidence>
<dbReference type="OrthoDB" id="9634453at2759"/>
<dbReference type="InterPro" id="IPR024310">
    <property type="entry name" value="NUT"/>
</dbReference>
<feature type="compositionally biased region" description="Polar residues" evidence="2">
    <location>
        <begin position="827"/>
        <end position="844"/>
    </location>
</feature>
<feature type="region of interest" description="Disordered" evidence="2">
    <location>
        <begin position="30"/>
        <end position="100"/>
    </location>
</feature>
<dbReference type="PANTHER" id="PTHR22879:SF14">
    <property type="entry name" value="NUT FAMILY MEMBER 2A-RELATED"/>
    <property type="match status" value="1"/>
</dbReference>
<comment type="similarity">
    <text evidence="1">Belongs to the NUT family.</text>
</comment>
<feature type="compositionally biased region" description="Basic and acidic residues" evidence="2">
    <location>
        <begin position="849"/>
        <end position="868"/>
    </location>
</feature>